<keyword evidence="4" id="KW-1185">Reference proteome</keyword>
<evidence type="ECO:0000256" key="1">
    <source>
        <dbReference type="SAM" id="Phobius"/>
    </source>
</evidence>
<feature type="chain" id="PRO_5024983671" evidence="2">
    <location>
        <begin position="18"/>
        <end position="376"/>
    </location>
</feature>
<feature type="signal peptide" evidence="2">
    <location>
        <begin position="1"/>
        <end position="17"/>
    </location>
</feature>
<evidence type="ECO:0000313" key="3">
    <source>
        <dbReference type="EMBL" id="BBO32353.1"/>
    </source>
</evidence>
<feature type="transmembrane region" description="Helical" evidence="1">
    <location>
        <begin position="313"/>
        <end position="333"/>
    </location>
</feature>
<evidence type="ECO:0000256" key="2">
    <source>
        <dbReference type="SAM" id="SignalP"/>
    </source>
</evidence>
<evidence type="ECO:0000313" key="4">
    <source>
        <dbReference type="Proteomes" id="UP000326837"/>
    </source>
</evidence>
<dbReference type="AlphaFoldDB" id="A0A5K7XDF3"/>
<keyword evidence="1" id="KW-0472">Membrane</keyword>
<dbReference type="Proteomes" id="UP000326837">
    <property type="component" value="Chromosome"/>
</dbReference>
<dbReference type="RefSeq" id="WP_152098335.1">
    <property type="nucleotide sequence ID" value="NZ_AP021861.1"/>
</dbReference>
<proteinExistence type="predicted"/>
<name>A0A5K7XDF3_9BACT</name>
<gene>
    <name evidence="3" type="ORF">PLANPX_1965</name>
</gene>
<dbReference type="EMBL" id="AP021861">
    <property type="protein sequence ID" value="BBO32353.1"/>
    <property type="molecule type" value="Genomic_DNA"/>
</dbReference>
<keyword evidence="2" id="KW-0732">Signal</keyword>
<keyword evidence="1" id="KW-0812">Transmembrane</keyword>
<feature type="transmembrane region" description="Helical" evidence="1">
    <location>
        <begin position="345"/>
        <end position="363"/>
    </location>
</feature>
<organism evidence="3 4">
    <name type="scientific">Lacipirellula parvula</name>
    <dbReference type="NCBI Taxonomy" id="2650471"/>
    <lineage>
        <taxon>Bacteria</taxon>
        <taxon>Pseudomonadati</taxon>
        <taxon>Planctomycetota</taxon>
        <taxon>Planctomycetia</taxon>
        <taxon>Pirellulales</taxon>
        <taxon>Lacipirellulaceae</taxon>
        <taxon>Lacipirellula</taxon>
    </lineage>
</organism>
<sequence length="376" mass="40341">MKIALLGADAQSLPLLAAALAAGHEWAWGGDLSLAAGHDFSWPATEDQAEQWEDLLVDETADAIIVGRGAAGDSLRTRQVQELARLGRPMLTTFPLFLSVLTYFEVDMSRTEGGGILHYYNPLRESSALADADRWVVDGHPRFGKVEQIAATRSMVERTREQVLDRFAGDVDLLSSVGGKLNRIGAHASSGAEADYSALSVQLLGSTQLPVRWSVEPPGEAEGLALHFICERGRESFWFDANGLVAEPASGPASRAVNRFADAIAAAAVDGTWRHALRAMELTDSIEISLRRGRMIDVHDQQLTEQLAFKGTMAALGCGLLLLLAPGLLAVGWLAGAVGIPLAGYWPHLLLAILAIFLGIQFLPKLLYKSPPSSDG</sequence>
<reference evidence="4" key="1">
    <citation type="submission" date="2019-10" db="EMBL/GenBank/DDBJ databases">
        <title>Lacipirellula parvula gen. nov., sp. nov., representing a lineage of planctomycetes widespread in freshwater anoxic habitats, and description of the family Lacipirellulaceae.</title>
        <authorList>
            <person name="Dedysh S.N."/>
            <person name="Kulichevskaya I.S."/>
            <person name="Beletsky A.V."/>
            <person name="Rakitin A.L."/>
            <person name="Mardanov A.V."/>
            <person name="Ivanova A.A."/>
            <person name="Saltykova V.X."/>
            <person name="Rijpstra W.I.C."/>
            <person name="Sinninghe Damste J.S."/>
            <person name="Ravin N.V."/>
        </authorList>
    </citation>
    <scope>NUCLEOTIDE SEQUENCE [LARGE SCALE GENOMIC DNA]</scope>
    <source>
        <strain evidence="4">PX69</strain>
    </source>
</reference>
<protein>
    <submittedName>
        <fullName evidence="3">Uncharacterized protein</fullName>
    </submittedName>
</protein>
<dbReference type="KEGG" id="lpav:PLANPX_1965"/>
<accession>A0A5K7XDF3</accession>
<keyword evidence="1" id="KW-1133">Transmembrane helix</keyword>